<sequence length="293" mass="32576">MFKPINLPKYKIRRTYQIFYQRYYVDLHSPAFTLADLDRPMRTYTDLHPPTQNEITSKKEEGIEAEDRRLSDKAVRTARTREERGRVTKERDGQEREAGAAQGRRADKPNNAHVRTHSDCDFTHDTDADTEAEAEAEAKTKASTSDGTRRTSGEKAEEDEEEEEDNASSELPAAALAATAKELYRSLGGGSEDEDSGEGEDVHEAGVSGTEDGGGDSAYWWALPERVQNFVDAGNDAVFASRMREAASHGKGYMVARGSMRSPILLSPFVSLRLIGPFTENRHRCADFALCYG</sequence>
<dbReference type="EMBL" id="JARJCM010000029">
    <property type="protein sequence ID" value="KAJ7038899.1"/>
    <property type="molecule type" value="Genomic_DNA"/>
</dbReference>
<name>A0AAD6T394_9AGAR</name>
<keyword evidence="3" id="KW-1185">Reference proteome</keyword>
<proteinExistence type="predicted"/>
<accession>A0AAD6T394</accession>
<evidence type="ECO:0000313" key="2">
    <source>
        <dbReference type="EMBL" id="KAJ7038899.1"/>
    </source>
</evidence>
<reference evidence="2" key="1">
    <citation type="submission" date="2023-03" db="EMBL/GenBank/DDBJ databases">
        <title>Massive genome expansion in bonnet fungi (Mycena s.s.) driven by repeated elements and novel gene families across ecological guilds.</title>
        <authorList>
            <consortium name="Lawrence Berkeley National Laboratory"/>
            <person name="Harder C.B."/>
            <person name="Miyauchi S."/>
            <person name="Viragh M."/>
            <person name="Kuo A."/>
            <person name="Thoen E."/>
            <person name="Andreopoulos B."/>
            <person name="Lu D."/>
            <person name="Skrede I."/>
            <person name="Drula E."/>
            <person name="Henrissat B."/>
            <person name="Morin E."/>
            <person name="Kohler A."/>
            <person name="Barry K."/>
            <person name="LaButti K."/>
            <person name="Morin E."/>
            <person name="Salamov A."/>
            <person name="Lipzen A."/>
            <person name="Mereny Z."/>
            <person name="Hegedus B."/>
            <person name="Baldrian P."/>
            <person name="Stursova M."/>
            <person name="Weitz H."/>
            <person name="Taylor A."/>
            <person name="Grigoriev I.V."/>
            <person name="Nagy L.G."/>
            <person name="Martin F."/>
            <person name="Kauserud H."/>
        </authorList>
    </citation>
    <scope>NUCLEOTIDE SEQUENCE</scope>
    <source>
        <strain evidence="2">CBHHK200</strain>
    </source>
</reference>
<feature type="compositionally biased region" description="Acidic residues" evidence="1">
    <location>
        <begin position="191"/>
        <end position="201"/>
    </location>
</feature>
<feature type="region of interest" description="Disordered" evidence="1">
    <location>
        <begin position="186"/>
        <end position="213"/>
    </location>
</feature>
<protein>
    <submittedName>
        <fullName evidence="2">Uncharacterized protein</fullName>
    </submittedName>
</protein>
<gene>
    <name evidence="2" type="ORF">C8F04DRAFT_1231778</name>
</gene>
<feature type="compositionally biased region" description="Acidic residues" evidence="1">
    <location>
        <begin position="156"/>
        <end position="167"/>
    </location>
</feature>
<comment type="caution">
    <text evidence="2">The sequence shown here is derived from an EMBL/GenBank/DDBJ whole genome shotgun (WGS) entry which is preliminary data.</text>
</comment>
<organism evidence="2 3">
    <name type="scientific">Mycena alexandri</name>
    <dbReference type="NCBI Taxonomy" id="1745969"/>
    <lineage>
        <taxon>Eukaryota</taxon>
        <taxon>Fungi</taxon>
        <taxon>Dikarya</taxon>
        <taxon>Basidiomycota</taxon>
        <taxon>Agaricomycotina</taxon>
        <taxon>Agaricomycetes</taxon>
        <taxon>Agaricomycetidae</taxon>
        <taxon>Agaricales</taxon>
        <taxon>Marasmiineae</taxon>
        <taxon>Mycenaceae</taxon>
        <taxon>Mycena</taxon>
    </lineage>
</organism>
<dbReference type="Proteomes" id="UP001218188">
    <property type="component" value="Unassembled WGS sequence"/>
</dbReference>
<dbReference type="AlphaFoldDB" id="A0AAD6T394"/>
<feature type="region of interest" description="Disordered" evidence="1">
    <location>
        <begin position="44"/>
        <end position="171"/>
    </location>
</feature>
<evidence type="ECO:0000313" key="3">
    <source>
        <dbReference type="Proteomes" id="UP001218188"/>
    </source>
</evidence>
<evidence type="ECO:0000256" key="1">
    <source>
        <dbReference type="SAM" id="MobiDB-lite"/>
    </source>
</evidence>
<feature type="compositionally biased region" description="Basic and acidic residues" evidence="1">
    <location>
        <begin position="56"/>
        <end position="127"/>
    </location>
</feature>